<feature type="compositionally biased region" description="Polar residues" evidence="1">
    <location>
        <begin position="853"/>
        <end position="864"/>
    </location>
</feature>
<proteinExistence type="predicted"/>
<reference evidence="5" key="2">
    <citation type="submission" date="2015-01" db="EMBL/GenBank/DDBJ databases">
        <title>Evolutionary Origins and Diversification of the Mycorrhizal Mutualists.</title>
        <authorList>
            <consortium name="DOE Joint Genome Institute"/>
            <consortium name="Mycorrhizal Genomics Consortium"/>
            <person name="Kohler A."/>
            <person name="Kuo A."/>
            <person name="Nagy L.G."/>
            <person name="Floudas D."/>
            <person name="Copeland A."/>
            <person name="Barry K.W."/>
            <person name="Cichocki N."/>
            <person name="Veneault-Fourrey C."/>
            <person name="LaButti K."/>
            <person name="Lindquist E.A."/>
            <person name="Lipzen A."/>
            <person name="Lundell T."/>
            <person name="Morin E."/>
            <person name="Murat C."/>
            <person name="Riley R."/>
            <person name="Ohm R."/>
            <person name="Sun H."/>
            <person name="Tunlid A."/>
            <person name="Henrissat B."/>
            <person name="Grigoriev I.V."/>
            <person name="Hibbett D.S."/>
            <person name="Martin F."/>
        </authorList>
    </citation>
    <scope>NUCLEOTIDE SEQUENCE [LARGE SCALE GENOMIC DNA]</scope>
    <source>
        <strain evidence="5">Zn</strain>
    </source>
</reference>
<feature type="domain" description="DUF7877" evidence="3">
    <location>
        <begin position="53"/>
        <end position="169"/>
    </location>
</feature>
<feature type="compositionally biased region" description="Polar residues" evidence="1">
    <location>
        <begin position="785"/>
        <end position="796"/>
    </location>
</feature>
<evidence type="ECO:0000259" key="2">
    <source>
        <dbReference type="Pfam" id="PF25009"/>
    </source>
</evidence>
<dbReference type="STRING" id="913774.A0A0C3HFF8"/>
<feature type="region of interest" description="Disordered" evidence="1">
    <location>
        <begin position="489"/>
        <end position="512"/>
    </location>
</feature>
<dbReference type="Pfam" id="PF25009">
    <property type="entry name" value="DUF7785"/>
    <property type="match status" value="1"/>
</dbReference>
<gene>
    <name evidence="4" type="ORF">OIDMADRAFT_198163</name>
</gene>
<feature type="region of interest" description="Disordered" evidence="1">
    <location>
        <begin position="321"/>
        <end position="355"/>
    </location>
</feature>
<feature type="region of interest" description="Disordered" evidence="1">
    <location>
        <begin position="1"/>
        <end position="54"/>
    </location>
</feature>
<keyword evidence="5" id="KW-1185">Reference proteome</keyword>
<feature type="compositionally biased region" description="Basic and acidic residues" evidence="1">
    <location>
        <begin position="89"/>
        <end position="100"/>
    </location>
</feature>
<dbReference type="InParanoid" id="A0A0C3HFF8"/>
<protein>
    <submittedName>
        <fullName evidence="4">Uncharacterized protein</fullName>
    </submittedName>
</protein>
<dbReference type="AlphaFoldDB" id="A0A0C3HFF8"/>
<feature type="compositionally biased region" description="Polar residues" evidence="1">
    <location>
        <begin position="740"/>
        <end position="749"/>
    </location>
</feature>
<feature type="compositionally biased region" description="Basic and acidic residues" evidence="1">
    <location>
        <begin position="28"/>
        <end position="49"/>
    </location>
</feature>
<reference evidence="4 5" key="1">
    <citation type="submission" date="2014-04" db="EMBL/GenBank/DDBJ databases">
        <authorList>
            <consortium name="DOE Joint Genome Institute"/>
            <person name="Kuo A."/>
            <person name="Martino E."/>
            <person name="Perotto S."/>
            <person name="Kohler A."/>
            <person name="Nagy L.G."/>
            <person name="Floudas D."/>
            <person name="Copeland A."/>
            <person name="Barry K.W."/>
            <person name="Cichocki N."/>
            <person name="Veneault-Fourrey C."/>
            <person name="LaButti K."/>
            <person name="Lindquist E.A."/>
            <person name="Lipzen A."/>
            <person name="Lundell T."/>
            <person name="Morin E."/>
            <person name="Murat C."/>
            <person name="Sun H."/>
            <person name="Tunlid A."/>
            <person name="Henrissat B."/>
            <person name="Grigoriev I.V."/>
            <person name="Hibbett D.S."/>
            <person name="Martin F."/>
            <person name="Nordberg H.P."/>
            <person name="Cantor M.N."/>
            <person name="Hua S.X."/>
        </authorList>
    </citation>
    <scope>NUCLEOTIDE SEQUENCE [LARGE SCALE GENOMIC DNA]</scope>
    <source>
        <strain evidence="4 5">Zn</strain>
    </source>
</reference>
<dbReference type="InterPro" id="IPR056687">
    <property type="entry name" value="DUF7785"/>
</dbReference>
<organism evidence="4 5">
    <name type="scientific">Oidiodendron maius (strain Zn)</name>
    <dbReference type="NCBI Taxonomy" id="913774"/>
    <lineage>
        <taxon>Eukaryota</taxon>
        <taxon>Fungi</taxon>
        <taxon>Dikarya</taxon>
        <taxon>Ascomycota</taxon>
        <taxon>Pezizomycotina</taxon>
        <taxon>Leotiomycetes</taxon>
        <taxon>Leotiomycetes incertae sedis</taxon>
        <taxon>Myxotrichaceae</taxon>
        <taxon>Oidiodendron</taxon>
    </lineage>
</organism>
<name>A0A0C3HFF8_OIDMZ</name>
<evidence type="ECO:0000313" key="4">
    <source>
        <dbReference type="EMBL" id="KIN01042.1"/>
    </source>
</evidence>
<dbReference type="Proteomes" id="UP000054321">
    <property type="component" value="Unassembled WGS sequence"/>
</dbReference>
<feature type="compositionally biased region" description="Polar residues" evidence="1">
    <location>
        <begin position="616"/>
        <end position="634"/>
    </location>
</feature>
<feature type="domain" description="DUF7785" evidence="2">
    <location>
        <begin position="461"/>
        <end position="556"/>
    </location>
</feature>
<feature type="compositionally biased region" description="Low complexity" evidence="1">
    <location>
        <begin position="833"/>
        <end position="852"/>
    </location>
</feature>
<feature type="compositionally biased region" description="Low complexity" evidence="1">
    <location>
        <begin position="492"/>
        <end position="510"/>
    </location>
</feature>
<evidence type="ECO:0000259" key="3">
    <source>
        <dbReference type="Pfam" id="PF25289"/>
    </source>
</evidence>
<evidence type="ECO:0000313" key="5">
    <source>
        <dbReference type="Proteomes" id="UP000054321"/>
    </source>
</evidence>
<feature type="region of interest" description="Disordered" evidence="1">
    <location>
        <begin position="829"/>
        <end position="871"/>
    </location>
</feature>
<dbReference type="OrthoDB" id="5354458at2759"/>
<sequence>MMASITGPESPQSCSDSTTPPTVSAKRKRDDSLDTHNHVNGVHESKSEDTAQDSQSLIQDLVDVLNTYDPQSFILGRPLADRISSTEPQPKRQKAEDRGDTSNILTRASTNAYSSVNEVLHDIDSAVSGIITDLNLPDDATQRRHIPIAPEKLSLSTKVLAFKNKAHDLVQKHNASKQESLNASAMINGQAQEDSIVLSLYGNTAGGPKQLFSSRQQLYPGKGESQDKIPFVQEVALPSGMFTTDIGPGKSDSAIDRMRGRTLGELFPTPPSLPTLEPPRPSKVATTREATVGWYQPAATVPPPRPEDYYNQSIATGQWLDYSNASPSHTSKRKQRGRTMSLVSSKVPQLDAESTESEASKLDALFRGAYSGFAPSKDDGAALVTVDFMNRIWWEQNGAKSFERLVENGDNLEIVSQAEPTKNVLTSGDEEDEKFRQVVEKLEEEAIDPTLEPKVEKSAIEKDADEVLESISELLETLNSYQRIRNLSLNASKGPPSTSDTTGPGTPSKPSDAELATYEVLKTQLALMIASLPPFAVAKLNSDQLAELSVSSKIPIPMQEYNGVMEEEETVTRARLAGLGSTSASARVTQPATLQRHSSSALYGNQYSAPRPAAPVSQQYYGSQTPVRASSGNLQRPPATAPAHYPLQRPAAGASFRQTSYGTPSYPHQAPRSLPQQYNPSPQYLQTSGVNPYSRGPTQPYQGVQQPGSQGSMNTRYPSQSYQQQTATQNGLSYPYGNGVNANRQSSPQKGLYSPQPTPAQLHGAASYSTPTPSTSQGSRPYLQNHMSRSPMTNGASQSPQPQHTPQPLGLTTPYSTFMTTAEQASMMERQRAQLAQQQGLQQQARNAAQANTMGSPPKSQVNGSALAAGL</sequence>
<accession>A0A0C3HFF8</accession>
<evidence type="ECO:0000256" key="1">
    <source>
        <dbReference type="SAM" id="MobiDB-lite"/>
    </source>
</evidence>
<dbReference type="EMBL" id="KN832876">
    <property type="protein sequence ID" value="KIN01042.1"/>
    <property type="molecule type" value="Genomic_DNA"/>
</dbReference>
<dbReference type="InterPro" id="IPR057199">
    <property type="entry name" value="DUF7877"/>
</dbReference>
<dbReference type="Pfam" id="PF25289">
    <property type="entry name" value="DUF7877"/>
    <property type="match status" value="1"/>
</dbReference>
<feature type="compositionally biased region" description="Low complexity" evidence="1">
    <location>
        <begin position="797"/>
        <end position="808"/>
    </location>
</feature>
<feature type="region of interest" description="Disordered" evidence="1">
    <location>
        <begin position="79"/>
        <end position="105"/>
    </location>
</feature>
<dbReference type="HOGENOM" id="CLU_008206_0_0_1"/>
<feature type="compositionally biased region" description="Polar residues" evidence="1">
    <location>
        <begin position="7"/>
        <end position="22"/>
    </location>
</feature>
<feature type="region of interest" description="Disordered" evidence="1">
    <location>
        <begin position="604"/>
        <end position="814"/>
    </location>
</feature>
<feature type="compositionally biased region" description="Polar residues" evidence="1">
    <location>
        <begin position="674"/>
        <end position="732"/>
    </location>
</feature>